<protein>
    <submittedName>
        <fullName evidence="1">Uncharacterized protein</fullName>
    </submittedName>
</protein>
<organism evidence="1 2">
    <name type="scientific">Cordylochernes scorpioides</name>
    <dbReference type="NCBI Taxonomy" id="51811"/>
    <lineage>
        <taxon>Eukaryota</taxon>
        <taxon>Metazoa</taxon>
        <taxon>Ecdysozoa</taxon>
        <taxon>Arthropoda</taxon>
        <taxon>Chelicerata</taxon>
        <taxon>Arachnida</taxon>
        <taxon>Pseudoscorpiones</taxon>
        <taxon>Cheliferoidea</taxon>
        <taxon>Chernetidae</taxon>
        <taxon>Cordylochernes</taxon>
    </lineage>
</organism>
<dbReference type="Proteomes" id="UP001235939">
    <property type="component" value="Chromosome 03"/>
</dbReference>
<gene>
    <name evidence="1" type="ORF">LAZ67_3002912</name>
</gene>
<reference evidence="1 2" key="1">
    <citation type="submission" date="2022-01" db="EMBL/GenBank/DDBJ databases">
        <title>A chromosomal length assembly of Cordylochernes scorpioides.</title>
        <authorList>
            <person name="Zeh D."/>
            <person name="Zeh J."/>
        </authorList>
    </citation>
    <scope>NUCLEOTIDE SEQUENCE [LARGE SCALE GENOMIC DNA]</scope>
    <source>
        <strain evidence="1">IN4F17</strain>
        <tissue evidence="1">Whole Body</tissue>
    </source>
</reference>
<evidence type="ECO:0000313" key="2">
    <source>
        <dbReference type="Proteomes" id="UP001235939"/>
    </source>
</evidence>
<dbReference type="EMBL" id="CP092865">
    <property type="protein sequence ID" value="UYV65048.1"/>
    <property type="molecule type" value="Genomic_DNA"/>
</dbReference>
<proteinExistence type="predicted"/>
<evidence type="ECO:0000313" key="1">
    <source>
        <dbReference type="EMBL" id="UYV65048.1"/>
    </source>
</evidence>
<accession>A0ABY6K8Z4</accession>
<sequence>MALKGQRFDMIQAIKRKSLTRFAKCTERRIFQVFTKLEERLAKMDMRDLRDKNRAGATSPYTLMYGAERRTRSAPQ</sequence>
<keyword evidence="2" id="KW-1185">Reference proteome</keyword>
<name>A0ABY6K8Z4_9ARAC</name>